<feature type="signal peptide" evidence="1">
    <location>
        <begin position="1"/>
        <end position="21"/>
    </location>
</feature>
<feature type="chain" id="PRO_5042930419" evidence="1">
    <location>
        <begin position="22"/>
        <end position="78"/>
    </location>
</feature>
<comment type="caution">
    <text evidence="2">The sequence shown here is derived from an EMBL/GenBank/DDBJ whole genome shotgun (WGS) entry which is preliminary data.</text>
</comment>
<protein>
    <submittedName>
        <fullName evidence="2">Uncharacterized protein</fullName>
    </submittedName>
</protein>
<reference evidence="2 3" key="1">
    <citation type="submission" date="2024-02" db="EMBL/GenBank/DDBJ databases">
        <title>de novo genome assembly of Solanum bulbocastanum strain 11H21.</title>
        <authorList>
            <person name="Hosaka A.J."/>
        </authorList>
    </citation>
    <scope>NUCLEOTIDE SEQUENCE [LARGE SCALE GENOMIC DNA]</scope>
    <source>
        <tissue evidence="2">Young leaves</tissue>
    </source>
</reference>
<proteinExistence type="predicted"/>
<evidence type="ECO:0000313" key="3">
    <source>
        <dbReference type="Proteomes" id="UP001371456"/>
    </source>
</evidence>
<dbReference type="Proteomes" id="UP001371456">
    <property type="component" value="Unassembled WGS sequence"/>
</dbReference>
<evidence type="ECO:0000313" key="2">
    <source>
        <dbReference type="EMBL" id="KAK6773376.1"/>
    </source>
</evidence>
<name>A0AAN8SWP1_SOLBU</name>
<evidence type="ECO:0000256" key="1">
    <source>
        <dbReference type="SAM" id="SignalP"/>
    </source>
</evidence>
<organism evidence="2 3">
    <name type="scientific">Solanum bulbocastanum</name>
    <name type="common">Wild potato</name>
    <dbReference type="NCBI Taxonomy" id="147425"/>
    <lineage>
        <taxon>Eukaryota</taxon>
        <taxon>Viridiplantae</taxon>
        <taxon>Streptophyta</taxon>
        <taxon>Embryophyta</taxon>
        <taxon>Tracheophyta</taxon>
        <taxon>Spermatophyta</taxon>
        <taxon>Magnoliopsida</taxon>
        <taxon>eudicotyledons</taxon>
        <taxon>Gunneridae</taxon>
        <taxon>Pentapetalae</taxon>
        <taxon>asterids</taxon>
        <taxon>lamiids</taxon>
        <taxon>Solanales</taxon>
        <taxon>Solanaceae</taxon>
        <taxon>Solanoideae</taxon>
        <taxon>Solaneae</taxon>
        <taxon>Solanum</taxon>
    </lineage>
</organism>
<gene>
    <name evidence="2" type="ORF">RDI58_028614</name>
</gene>
<dbReference type="AlphaFoldDB" id="A0AAN8SWP1"/>
<keyword evidence="1" id="KW-0732">Signal</keyword>
<dbReference type="EMBL" id="JBANQN010000012">
    <property type="protein sequence ID" value="KAK6773376.1"/>
    <property type="molecule type" value="Genomic_DNA"/>
</dbReference>
<keyword evidence="3" id="KW-1185">Reference proteome</keyword>
<sequence length="78" mass="9149">MWRSCLSFSTIVLKFLKQSRAWPAIFSLLHRLDGQCFNKSHANFSLSWILLPVLPNSQGHEQVLKPQLLFIWRPEINN</sequence>
<accession>A0AAN8SWP1</accession>